<dbReference type="Pfam" id="PF17761">
    <property type="entry name" value="DUF1016_N"/>
    <property type="match status" value="1"/>
</dbReference>
<evidence type="ECO:0000259" key="1">
    <source>
        <dbReference type="Pfam" id="PF06250"/>
    </source>
</evidence>
<proteinExistence type="predicted"/>
<dbReference type="RefSeq" id="WP_173270833.1">
    <property type="nucleotide sequence ID" value="NZ_AP021889.1"/>
</dbReference>
<dbReference type="GO" id="GO:0003676">
    <property type="term" value="F:nucleic acid binding"/>
    <property type="evidence" value="ECO:0007669"/>
    <property type="project" value="InterPro"/>
</dbReference>
<dbReference type="InterPro" id="IPR009362">
    <property type="entry name" value="YhcG_C"/>
</dbReference>
<dbReference type="AlphaFoldDB" id="A0A6F8PT22"/>
<dbReference type="PANTHER" id="PTHR30547:SF5">
    <property type="entry name" value="NUCLEASE YHCG-RELATED"/>
    <property type="match status" value="1"/>
</dbReference>
<protein>
    <submittedName>
        <fullName evidence="3">DUF1016 domain-containing protein</fullName>
    </submittedName>
</protein>
<evidence type="ECO:0000313" key="3">
    <source>
        <dbReference type="EMBL" id="BBP45265.1"/>
    </source>
</evidence>
<organism evidence="3 4">
    <name type="scientific">Thiosulfatimonas sediminis</name>
    <dbReference type="NCBI Taxonomy" id="2675054"/>
    <lineage>
        <taxon>Bacteria</taxon>
        <taxon>Pseudomonadati</taxon>
        <taxon>Pseudomonadota</taxon>
        <taxon>Gammaproteobacteria</taxon>
        <taxon>Thiotrichales</taxon>
        <taxon>Piscirickettsiaceae</taxon>
        <taxon>Thiosulfatimonas</taxon>
    </lineage>
</organism>
<feature type="domain" description="YhcG N-terminal" evidence="2">
    <location>
        <begin position="13"/>
        <end position="149"/>
    </location>
</feature>
<gene>
    <name evidence="3" type="ORF">THMIRHAS_06380</name>
</gene>
<dbReference type="Gene3D" id="3.40.1350.10">
    <property type="match status" value="1"/>
</dbReference>
<dbReference type="InterPro" id="IPR053148">
    <property type="entry name" value="PD-DEXK-like_domain"/>
</dbReference>
<dbReference type="Pfam" id="PF06250">
    <property type="entry name" value="YhcG_C"/>
    <property type="match status" value="1"/>
</dbReference>
<dbReference type="EMBL" id="AP021889">
    <property type="protein sequence ID" value="BBP45265.1"/>
    <property type="molecule type" value="Genomic_DNA"/>
</dbReference>
<evidence type="ECO:0000259" key="2">
    <source>
        <dbReference type="Pfam" id="PF17761"/>
    </source>
</evidence>
<dbReference type="InterPro" id="IPR041527">
    <property type="entry name" value="YhcG_N"/>
</dbReference>
<evidence type="ECO:0000313" key="4">
    <source>
        <dbReference type="Proteomes" id="UP000501726"/>
    </source>
</evidence>
<keyword evidence="4" id="KW-1185">Reference proteome</keyword>
<dbReference type="InterPro" id="IPR011856">
    <property type="entry name" value="tRNA_endonuc-like_dom_sf"/>
</dbReference>
<name>A0A6F8PT22_9GAMM</name>
<dbReference type="Proteomes" id="UP000501726">
    <property type="component" value="Chromosome"/>
</dbReference>
<reference evidence="4" key="1">
    <citation type="submission" date="2019-11" db="EMBL/GenBank/DDBJ databases">
        <title>Isolation and characterization of two novel species in the genus Thiomicrorhabdus.</title>
        <authorList>
            <person name="Mochizuki J."/>
            <person name="Kojima H."/>
            <person name="Fukui M."/>
        </authorList>
    </citation>
    <scope>NUCLEOTIDE SEQUENCE [LARGE SCALE GENOMIC DNA]</scope>
    <source>
        <strain evidence="4">aks77</strain>
    </source>
</reference>
<dbReference type="PANTHER" id="PTHR30547">
    <property type="entry name" value="UNCHARACTERIZED PROTEIN YHCG-RELATED"/>
    <property type="match status" value="1"/>
</dbReference>
<sequence>MTTLTTQLDFYRDIKAMLYSARNKAYQAINQTMTQAYWEIGCRIVEQEQQGQARAEYGVMLIKNLSDELSKEFGKGFSVDNLKNMRRFYQCFPKSETASHQFTLSWSHYIFLTRINNTSERSFYEVEANNNHWSLKELKRQFNSGLFERLQLSTQKDKVQQLAAQGQVIETPGDLVKDPYILEFVGLPIQASYSESELEQRLIDKLESFLLELGKGFTFVARQKKITIDEKHFYIDLVFYNRLLKCFVVIDLKIGELKHQDLGQLMMYVNYFDRTEKQQDENPTIGIVLCKDKSKALVEMTLPENNSQLFASQYQTLLPNKEELKALLKEAIDD</sequence>
<accession>A0A6F8PT22</accession>
<feature type="domain" description="YhcG PDDEXK nuclease" evidence="1">
    <location>
        <begin position="175"/>
        <end position="327"/>
    </location>
</feature>
<dbReference type="KEGG" id="tse:THMIRHAS_06380"/>